<organism evidence="2 3">
    <name type="scientific">Streptomyces microflavus</name>
    <name type="common">Streptomyces lipmanii</name>
    <dbReference type="NCBI Taxonomy" id="1919"/>
    <lineage>
        <taxon>Bacteria</taxon>
        <taxon>Bacillati</taxon>
        <taxon>Actinomycetota</taxon>
        <taxon>Actinomycetes</taxon>
        <taxon>Kitasatosporales</taxon>
        <taxon>Streptomycetaceae</taxon>
        <taxon>Streptomyces</taxon>
    </lineage>
</organism>
<dbReference type="PROSITE" id="PS00018">
    <property type="entry name" value="EF_HAND_1"/>
    <property type="match status" value="1"/>
</dbReference>
<comment type="caution">
    <text evidence="2">The sequence shown here is derived from an EMBL/GenBank/DDBJ whole genome shotgun (WGS) entry which is preliminary data.</text>
</comment>
<evidence type="ECO:0000313" key="3">
    <source>
        <dbReference type="Proteomes" id="UP000471648"/>
    </source>
</evidence>
<proteinExistence type="predicted"/>
<feature type="non-terminal residue" evidence="2">
    <location>
        <position position="50"/>
    </location>
</feature>
<dbReference type="EMBL" id="JAAGME010001458">
    <property type="protein sequence ID" value="NEB72113.1"/>
    <property type="molecule type" value="Genomic_DNA"/>
</dbReference>
<protein>
    <submittedName>
        <fullName evidence="2">Calcium-binding protein</fullName>
    </submittedName>
</protein>
<dbReference type="InterPro" id="IPR002048">
    <property type="entry name" value="EF_hand_dom"/>
</dbReference>
<name>A0A6N9VH97_STRMI</name>
<evidence type="ECO:0000313" key="2">
    <source>
        <dbReference type="EMBL" id="NEB72113.1"/>
    </source>
</evidence>
<evidence type="ECO:0000259" key="1">
    <source>
        <dbReference type="PROSITE" id="PS50222"/>
    </source>
</evidence>
<dbReference type="Proteomes" id="UP000471648">
    <property type="component" value="Unassembled WGS sequence"/>
</dbReference>
<accession>A0A6N9VH97</accession>
<sequence>MRIEATHRVQLVFSLLDADGNGVLEARDFELMAGRVVAAAPGCDAAAHEA</sequence>
<dbReference type="InterPro" id="IPR018247">
    <property type="entry name" value="EF_Hand_1_Ca_BS"/>
</dbReference>
<dbReference type="AlphaFoldDB" id="A0A6N9VH97"/>
<dbReference type="GO" id="GO:0005509">
    <property type="term" value="F:calcium ion binding"/>
    <property type="evidence" value="ECO:0007669"/>
    <property type="project" value="InterPro"/>
</dbReference>
<feature type="domain" description="EF-hand" evidence="1">
    <location>
        <begin position="4"/>
        <end position="39"/>
    </location>
</feature>
<gene>
    <name evidence="2" type="ORF">G3I39_34340</name>
</gene>
<dbReference type="PROSITE" id="PS50222">
    <property type="entry name" value="EF_HAND_2"/>
    <property type="match status" value="1"/>
</dbReference>
<reference evidence="2 3" key="1">
    <citation type="submission" date="2020-01" db="EMBL/GenBank/DDBJ databases">
        <title>Insect and environment-associated Actinomycetes.</title>
        <authorList>
            <person name="Currrie C."/>
            <person name="Chevrette M."/>
            <person name="Carlson C."/>
            <person name="Stubbendieck R."/>
            <person name="Wendt-Pienkowski E."/>
        </authorList>
    </citation>
    <scope>NUCLEOTIDE SEQUENCE [LARGE SCALE GENOMIC DNA]</scope>
    <source>
        <strain evidence="2 3">SID14438</strain>
    </source>
</reference>